<dbReference type="InterPro" id="IPR041370">
    <property type="entry name" value="Mlase_EEF1AKMT1/ZCCHC4"/>
</dbReference>
<dbReference type="GO" id="GO:0005737">
    <property type="term" value="C:cytoplasm"/>
    <property type="evidence" value="ECO:0007669"/>
    <property type="project" value="UniProtKB-SubCell"/>
</dbReference>
<protein>
    <recommendedName>
        <fullName evidence="8">Protein-lysine N-methyltransferase EFM5</fullName>
    </recommendedName>
</protein>
<feature type="coiled-coil region" evidence="5">
    <location>
        <begin position="26"/>
        <end position="53"/>
    </location>
</feature>
<evidence type="ECO:0000256" key="3">
    <source>
        <dbReference type="ARBA" id="ARBA00022603"/>
    </source>
</evidence>
<keyword evidence="2" id="KW-0963">Cytoplasm</keyword>
<dbReference type="InterPro" id="IPR029063">
    <property type="entry name" value="SAM-dependent_MTases_sf"/>
</dbReference>
<evidence type="ECO:0000256" key="4">
    <source>
        <dbReference type="ARBA" id="ARBA00022679"/>
    </source>
</evidence>
<dbReference type="InterPro" id="IPR002052">
    <property type="entry name" value="DNA_methylase_N6_adenine_CS"/>
</dbReference>
<comment type="subcellular location">
    <subcellularLocation>
        <location evidence="1">Cytoplasm</location>
    </subcellularLocation>
</comment>
<keyword evidence="7" id="KW-1185">Reference proteome</keyword>
<keyword evidence="3" id="KW-0489">Methyltransferase</keyword>
<dbReference type="Gene3D" id="3.40.50.150">
    <property type="entry name" value="Vaccinia Virus protein VP39"/>
    <property type="match status" value="1"/>
</dbReference>
<gene>
    <name evidence="6" type="ORF">CYLTODRAFT_242898</name>
</gene>
<evidence type="ECO:0008006" key="8">
    <source>
        <dbReference type="Google" id="ProtNLM"/>
    </source>
</evidence>
<dbReference type="PANTHER" id="PTHR13200">
    <property type="entry name" value="EEF1A LYSINE METHYLTRANSFERASE 1"/>
    <property type="match status" value="1"/>
</dbReference>
<dbReference type="AlphaFoldDB" id="A0A0D7BG93"/>
<dbReference type="InterPro" id="IPR019369">
    <property type="entry name" value="Efm5/EEF1AKMT1"/>
</dbReference>
<evidence type="ECO:0000256" key="1">
    <source>
        <dbReference type="ARBA" id="ARBA00004496"/>
    </source>
</evidence>
<accession>A0A0D7BG93</accession>
<organism evidence="6 7">
    <name type="scientific">Cylindrobasidium torrendii FP15055 ss-10</name>
    <dbReference type="NCBI Taxonomy" id="1314674"/>
    <lineage>
        <taxon>Eukaryota</taxon>
        <taxon>Fungi</taxon>
        <taxon>Dikarya</taxon>
        <taxon>Basidiomycota</taxon>
        <taxon>Agaricomycotina</taxon>
        <taxon>Agaricomycetes</taxon>
        <taxon>Agaricomycetidae</taxon>
        <taxon>Agaricales</taxon>
        <taxon>Marasmiineae</taxon>
        <taxon>Physalacriaceae</taxon>
        <taxon>Cylindrobasidium</taxon>
    </lineage>
</organism>
<keyword evidence="4" id="KW-0808">Transferase</keyword>
<dbReference type="OrthoDB" id="206354at2759"/>
<reference evidence="6 7" key="1">
    <citation type="journal article" date="2015" name="Fungal Genet. Biol.">
        <title>Evolution of novel wood decay mechanisms in Agaricales revealed by the genome sequences of Fistulina hepatica and Cylindrobasidium torrendii.</title>
        <authorList>
            <person name="Floudas D."/>
            <person name="Held B.W."/>
            <person name="Riley R."/>
            <person name="Nagy L.G."/>
            <person name="Koehler G."/>
            <person name="Ransdell A.S."/>
            <person name="Younus H."/>
            <person name="Chow J."/>
            <person name="Chiniquy J."/>
            <person name="Lipzen A."/>
            <person name="Tritt A."/>
            <person name="Sun H."/>
            <person name="Haridas S."/>
            <person name="LaButti K."/>
            <person name="Ohm R.A."/>
            <person name="Kues U."/>
            <person name="Blanchette R.A."/>
            <person name="Grigoriev I.V."/>
            <person name="Minto R.E."/>
            <person name="Hibbett D.S."/>
        </authorList>
    </citation>
    <scope>NUCLEOTIDE SEQUENCE [LARGE SCALE GENOMIC DNA]</scope>
    <source>
        <strain evidence="6 7">FP15055 ss-10</strain>
    </source>
</reference>
<evidence type="ECO:0000313" key="7">
    <source>
        <dbReference type="Proteomes" id="UP000054007"/>
    </source>
</evidence>
<dbReference type="EMBL" id="KN880490">
    <property type="protein sequence ID" value="KIY69124.1"/>
    <property type="molecule type" value="Genomic_DNA"/>
</dbReference>
<proteinExistence type="predicted"/>
<evidence type="ECO:0000256" key="5">
    <source>
        <dbReference type="SAM" id="Coils"/>
    </source>
</evidence>
<dbReference type="GO" id="GO:0016279">
    <property type="term" value="F:protein-lysine N-methyltransferase activity"/>
    <property type="evidence" value="ECO:0007669"/>
    <property type="project" value="InterPro"/>
</dbReference>
<dbReference type="STRING" id="1314674.A0A0D7BG93"/>
<dbReference type="SUPFAM" id="SSF53335">
    <property type="entry name" value="S-adenosyl-L-methionine-dependent methyltransferases"/>
    <property type="match status" value="1"/>
</dbReference>
<dbReference type="PROSITE" id="PS00092">
    <property type="entry name" value="N6_MTASE"/>
    <property type="match status" value="1"/>
</dbReference>
<dbReference type="Pfam" id="PF10237">
    <property type="entry name" value="N6-adenineMlase"/>
    <property type="match status" value="1"/>
</dbReference>
<dbReference type="PANTHER" id="PTHR13200:SF0">
    <property type="entry name" value="EEF1A LYSINE METHYLTRANSFERASE 1"/>
    <property type="match status" value="1"/>
</dbReference>
<dbReference type="GO" id="GO:0032259">
    <property type="term" value="P:methylation"/>
    <property type="evidence" value="ECO:0007669"/>
    <property type="project" value="UniProtKB-KW"/>
</dbReference>
<evidence type="ECO:0000313" key="6">
    <source>
        <dbReference type="EMBL" id="KIY69124.1"/>
    </source>
</evidence>
<sequence>MASRSPSPASDTSDSLQLDPSTLALLDSFLASKSDAQQRYAELEQAANGHEEKPMMSVDEYRAAFGEDWQLSQFWYSTKFATTLARSLRTLCDEDTSIAFLCCPTAFVAFQHTNPLPGARLLEVDQRFHVLAPKHYIPYDLDEPDDIPDALRGSVDIAVLDPPFLNETTNQKLAQTLKQILRPNAKLVLITSTSIETALRRIYAEPPLGPLRSTALAPEHGQLQNDFHCWGSWAGAEELGRGIDE</sequence>
<keyword evidence="5" id="KW-0175">Coiled coil</keyword>
<name>A0A0D7BG93_9AGAR</name>
<evidence type="ECO:0000256" key="2">
    <source>
        <dbReference type="ARBA" id="ARBA00022490"/>
    </source>
</evidence>
<dbReference type="GO" id="GO:0003676">
    <property type="term" value="F:nucleic acid binding"/>
    <property type="evidence" value="ECO:0007669"/>
    <property type="project" value="InterPro"/>
</dbReference>
<dbReference type="Proteomes" id="UP000054007">
    <property type="component" value="Unassembled WGS sequence"/>
</dbReference>